<sequence>MIYIMKVIFERYPYRYVSSGVLPNGQPDYRIQKFHEWTQRYRDMYLLDNSIQLDTAIEDFEYTKWLDPDPEVAAYAHNAT</sequence>
<proteinExistence type="predicted"/>
<organism evidence="1 2">
    <name type="scientific">Cyanophage P-SS1</name>
    <dbReference type="NCBI Taxonomy" id="889957"/>
    <lineage>
        <taxon>Viruses</taxon>
        <taxon>Duplodnaviria</taxon>
        <taxon>Heunggongvirae</taxon>
        <taxon>Uroviricota</taxon>
        <taxon>Caudoviricetes</taxon>
        <taxon>Pantevenvirales</taxon>
        <taxon>Kyanoviridae</taxon>
        <taxon>Ronodorvirus</taxon>
        <taxon>Ronodorvirus ssm4</taxon>
    </lineage>
</organism>
<dbReference type="EMBL" id="JF974306">
    <property type="protein sequence ID" value="AGF91410.1"/>
    <property type="molecule type" value="Genomic_DNA"/>
</dbReference>
<protein>
    <submittedName>
        <fullName evidence="1">Uncharacterized protein</fullName>
    </submittedName>
</protein>
<evidence type="ECO:0000313" key="1">
    <source>
        <dbReference type="EMBL" id="AGF91410.1"/>
    </source>
</evidence>
<name>M1PKE1_9CAUD</name>
<dbReference type="Proteomes" id="UP000502917">
    <property type="component" value="Segment"/>
</dbReference>
<accession>M1PKE1</accession>
<evidence type="ECO:0000313" key="2">
    <source>
        <dbReference type="Proteomes" id="UP000502917"/>
    </source>
</evidence>
<gene>
    <name evidence="1" type="ORF">CPYG_00115</name>
</gene>
<reference evidence="1 2" key="1">
    <citation type="submission" date="2010-12" db="EMBL/GenBank/DDBJ databases">
        <title>The Genome Sequence of Cyanophage P-SS1.</title>
        <authorList>
            <consortium name="The Broad Institute Genome Sequencing Platform"/>
            <person name="Henn M.R."/>
            <person name="Sullivan M.S."/>
            <person name="Osburne M.S."/>
            <person name="Levin J."/>
            <person name="Malboeuf C."/>
            <person name="Casali M."/>
            <person name="Russ C."/>
            <person name="Lennon N."/>
            <person name="Chapman S.B."/>
            <person name="Erlich R."/>
            <person name="Young S.K."/>
            <person name="Yandava C."/>
            <person name="Zeng Q."/>
            <person name="Alvarado L."/>
            <person name="Anderson S."/>
            <person name="Berlin A."/>
            <person name="Chen Z."/>
            <person name="Freedman E."/>
            <person name="Gellesch M."/>
            <person name="Goldberg J."/>
            <person name="Green L."/>
            <person name="Griggs A."/>
            <person name="Gujja S."/>
            <person name="Heilman E.R."/>
            <person name="Heiman D."/>
            <person name="Hollinger A."/>
            <person name="Howarth C."/>
            <person name="Larson L."/>
            <person name="Mehta T."/>
            <person name="Pearson M."/>
            <person name="Roberts A."/>
            <person name="Ryan E."/>
            <person name="Saif S."/>
            <person name="Shea T."/>
            <person name="Shenoy N."/>
            <person name="Sisk P."/>
            <person name="Stolte C."/>
            <person name="Sykes S."/>
            <person name="White J."/>
            <person name="Yu Q."/>
            <person name="Coleman M.L."/>
            <person name="Huang K.H."/>
            <person name="Weigele P.R."/>
            <person name="DeFrancesco A.S."/>
            <person name="Kern S.E."/>
            <person name="Thompson L.R."/>
            <person name="Fu R."/>
            <person name="Hombeck B."/>
            <person name="Chisholm S.W."/>
            <person name="Haas B."/>
            <person name="Nusbaum C."/>
            <person name="Birren B."/>
        </authorList>
    </citation>
    <scope>NUCLEOTIDE SEQUENCE [LARGE SCALE GENOMIC DNA]</scope>
    <source>
        <strain evidence="1 2">P-SS1</strain>
    </source>
</reference>